<dbReference type="GO" id="GO:0005524">
    <property type="term" value="F:ATP binding"/>
    <property type="evidence" value="ECO:0007669"/>
    <property type="project" value="UniProtKB-KW"/>
</dbReference>
<dbReference type="eggNOG" id="KOG0987">
    <property type="taxonomic scope" value="Eukaryota"/>
</dbReference>
<organism evidence="4">
    <name type="scientific">Chlorella variabilis</name>
    <name type="common">Green alga</name>
    <dbReference type="NCBI Taxonomy" id="554065"/>
    <lineage>
        <taxon>Eukaryota</taxon>
        <taxon>Viridiplantae</taxon>
        <taxon>Chlorophyta</taxon>
        <taxon>core chlorophytes</taxon>
        <taxon>Trebouxiophyceae</taxon>
        <taxon>Chlorellales</taxon>
        <taxon>Chlorellaceae</taxon>
        <taxon>Chlorella clade</taxon>
        <taxon>Chlorella</taxon>
    </lineage>
</organism>
<keyword evidence="1" id="KW-0234">DNA repair</keyword>
<dbReference type="GO" id="GO:0006281">
    <property type="term" value="P:DNA repair"/>
    <property type="evidence" value="ECO:0007669"/>
    <property type="project" value="UniProtKB-KW"/>
</dbReference>
<evidence type="ECO:0000259" key="2">
    <source>
        <dbReference type="Pfam" id="PF05970"/>
    </source>
</evidence>
<keyword evidence="1" id="KW-0233">DNA recombination</keyword>
<dbReference type="InterPro" id="IPR027417">
    <property type="entry name" value="P-loop_NTPase"/>
</dbReference>
<protein>
    <recommendedName>
        <fullName evidence="1">ATP-dependent DNA helicase</fullName>
        <ecNumber evidence="1">5.6.2.3</ecNumber>
    </recommendedName>
</protein>
<dbReference type="InterPro" id="IPR051055">
    <property type="entry name" value="PIF1_helicase"/>
</dbReference>
<dbReference type="SUPFAM" id="SSF52540">
    <property type="entry name" value="P-loop containing nucleoside triphosphate hydrolases"/>
    <property type="match status" value="1"/>
</dbReference>
<evidence type="ECO:0000256" key="1">
    <source>
        <dbReference type="RuleBase" id="RU363044"/>
    </source>
</evidence>
<dbReference type="AlphaFoldDB" id="E1ZE17"/>
<comment type="similarity">
    <text evidence="1">Belongs to the helicase family.</text>
</comment>
<dbReference type="InterPro" id="IPR010285">
    <property type="entry name" value="DNA_helicase_pif1-like_DEAD"/>
</dbReference>
<evidence type="ECO:0000313" key="3">
    <source>
        <dbReference type="EMBL" id="EFN55791.1"/>
    </source>
</evidence>
<name>E1ZE17_CHLVA</name>
<keyword evidence="1" id="KW-0227">DNA damage</keyword>
<dbReference type="EMBL" id="GL433843">
    <property type="protein sequence ID" value="EFN55791.1"/>
    <property type="molecule type" value="Genomic_DNA"/>
</dbReference>
<feature type="domain" description="DNA helicase Pif1-like DEAD-box helicase" evidence="2">
    <location>
        <begin position="56"/>
        <end position="133"/>
    </location>
</feature>
<keyword evidence="1" id="KW-0378">Hydrolase</keyword>
<dbReference type="STRING" id="554065.E1ZE17"/>
<reference evidence="3 4" key="1">
    <citation type="journal article" date="2010" name="Plant Cell">
        <title>The Chlorella variabilis NC64A genome reveals adaptation to photosymbiosis, coevolution with viruses, and cryptic sex.</title>
        <authorList>
            <person name="Blanc G."/>
            <person name="Duncan G."/>
            <person name="Agarkova I."/>
            <person name="Borodovsky M."/>
            <person name="Gurnon J."/>
            <person name="Kuo A."/>
            <person name="Lindquist E."/>
            <person name="Lucas S."/>
            <person name="Pangilinan J."/>
            <person name="Polle J."/>
            <person name="Salamov A."/>
            <person name="Terry A."/>
            <person name="Yamada T."/>
            <person name="Dunigan D.D."/>
            <person name="Grigoriev I.V."/>
            <person name="Claverie J.M."/>
            <person name="Van Etten J.L."/>
        </authorList>
    </citation>
    <scope>NUCLEOTIDE SEQUENCE [LARGE SCALE GENOMIC DNA]</scope>
    <source>
        <strain evidence="3 4">NC64A</strain>
    </source>
</reference>
<dbReference type="OrthoDB" id="508102at2759"/>
<sequence length="158" mass="16343">MEALASLNAAPTHISDTVEVTGSRGSTGPHVSETLVGGSLSQDVAGGSQAVDSIALSDEQQRVVALVKAGKNVFYTGDAGTGKSFLLNQIVAELQTKHGDEFGRLVAVTAATGIAATHINGSTVHSALGCGAPRVTDDFSRMWKKENRGRLRALKANN</sequence>
<comment type="cofactor">
    <cofactor evidence="1">
        <name>Mg(2+)</name>
        <dbReference type="ChEBI" id="CHEBI:18420"/>
    </cofactor>
</comment>
<accession>E1ZE17</accession>
<keyword evidence="4" id="KW-1185">Reference proteome</keyword>
<proteinExistence type="inferred from homology"/>
<dbReference type="InParanoid" id="E1ZE17"/>
<dbReference type="KEGG" id="cvr:CHLNCDRAFT_145259"/>
<dbReference type="GO" id="GO:0016887">
    <property type="term" value="F:ATP hydrolysis activity"/>
    <property type="evidence" value="ECO:0007669"/>
    <property type="project" value="RHEA"/>
</dbReference>
<dbReference type="PANTHER" id="PTHR47642:SF5">
    <property type="entry name" value="ATP-DEPENDENT DNA HELICASE"/>
    <property type="match status" value="1"/>
</dbReference>
<dbReference type="GO" id="GO:0043139">
    <property type="term" value="F:5'-3' DNA helicase activity"/>
    <property type="evidence" value="ECO:0007669"/>
    <property type="project" value="UniProtKB-EC"/>
</dbReference>
<dbReference type="Proteomes" id="UP000008141">
    <property type="component" value="Unassembled WGS sequence"/>
</dbReference>
<dbReference type="GO" id="GO:0006310">
    <property type="term" value="P:DNA recombination"/>
    <property type="evidence" value="ECO:0007669"/>
    <property type="project" value="UniProtKB-KW"/>
</dbReference>
<keyword evidence="1" id="KW-0347">Helicase</keyword>
<dbReference type="RefSeq" id="XP_005847893.1">
    <property type="nucleotide sequence ID" value="XM_005847831.1"/>
</dbReference>
<dbReference type="EC" id="5.6.2.3" evidence="1"/>
<gene>
    <name evidence="3" type="ORF">CHLNCDRAFT_145259</name>
</gene>
<dbReference type="GeneID" id="17355273"/>
<comment type="catalytic activity">
    <reaction evidence="1">
        <text>ATP + H2O = ADP + phosphate + H(+)</text>
        <dbReference type="Rhea" id="RHEA:13065"/>
        <dbReference type="ChEBI" id="CHEBI:15377"/>
        <dbReference type="ChEBI" id="CHEBI:15378"/>
        <dbReference type="ChEBI" id="CHEBI:30616"/>
        <dbReference type="ChEBI" id="CHEBI:43474"/>
        <dbReference type="ChEBI" id="CHEBI:456216"/>
        <dbReference type="EC" id="5.6.2.3"/>
    </reaction>
</comment>
<keyword evidence="1" id="KW-0547">Nucleotide-binding</keyword>
<dbReference type="Gene3D" id="3.40.50.300">
    <property type="entry name" value="P-loop containing nucleotide triphosphate hydrolases"/>
    <property type="match status" value="1"/>
</dbReference>
<keyword evidence="1" id="KW-0067">ATP-binding</keyword>
<evidence type="ECO:0000313" key="4">
    <source>
        <dbReference type="Proteomes" id="UP000008141"/>
    </source>
</evidence>
<dbReference type="PANTHER" id="PTHR47642">
    <property type="entry name" value="ATP-DEPENDENT DNA HELICASE"/>
    <property type="match status" value="1"/>
</dbReference>
<dbReference type="Pfam" id="PF05970">
    <property type="entry name" value="PIF1"/>
    <property type="match status" value="1"/>
</dbReference>
<dbReference type="GO" id="GO:0000723">
    <property type="term" value="P:telomere maintenance"/>
    <property type="evidence" value="ECO:0007669"/>
    <property type="project" value="InterPro"/>
</dbReference>